<comment type="caution">
    <text evidence="3">The sequence shown here is derived from an EMBL/GenBank/DDBJ whole genome shotgun (WGS) entry which is preliminary data.</text>
</comment>
<dbReference type="Proteomes" id="UP000017304">
    <property type="component" value="Unassembled WGS sequence"/>
</dbReference>
<organism evidence="3 4">
    <name type="scientific">Salmonella enterica subsp. indica serovar 6,14,25:z10:1,(2),7 str. 1121</name>
    <dbReference type="NCBI Taxonomy" id="1173950"/>
    <lineage>
        <taxon>Bacteria</taxon>
        <taxon>Pseudomonadati</taxon>
        <taxon>Pseudomonadota</taxon>
        <taxon>Gammaproteobacteria</taxon>
        <taxon>Enterobacterales</taxon>
        <taxon>Enterobacteriaceae</taxon>
        <taxon>Salmonella</taxon>
    </lineage>
</organism>
<dbReference type="InterPro" id="IPR008966">
    <property type="entry name" value="Adhesion_dom_sf"/>
</dbReference>
<protein>
    <submittedName>
        <fullName evidence="3">Fimbrial subunit SteE</fullName>
    </submittedName>
</protein>
<keyword evidence="1" id="KW-0732">Signal</keyword>
<dbReference type="STRING" id="1173950.SEI61121_21485"/>
<dbReference type="EMBL" id="AOXI01000053">
    <property type="protein sequence ID" value="ESE81003.1"/>
    <property type="molecule type" value="Genomic_DNA"/>
</dbReference>
<gene>
    <name evidence="3" type="ORF">SEI61121_21485</name>
</gene>
<dbReference type="PRINTS" id="PR01613">
    <property type="entry name" value="FIMBRIALPAPF"/>
</dbReference>
<dbReference type="PANTHER" id="PTHR33420:SF33">
    <property type="entry name" value="MINOR FIMBRIAL SUBUNIT"/>
    <property type="match status" value="1"/>
</dbReference>
<dbReference type="InterPro" id="IPR000259">
    <property type="entry name" value="Adhesion_dom_fimbrial"/>
</dbReference>
<evidence type="ECO:0000313" key="4">
    <source>
        <dbReference type="Proteomes" id="UP000017304"/>
    </source>
</evidence>
<dbReference type="Gene3D" id="2.60.40.1090">
    <property type="entry name" value="Fimbrial-type adhesion domain"/>
    <property type="match status" value="1"/>
</dbReference>
<dbReference type="Pfam" id="PF00419">
    <property type="entry name" value="Fimbrial"/>
    <property type="match status" value="1"/>
</dbReference>
<dbReference type="InterPro" id="IPR050263">
    <property type="entry name" value="Bact_Fimbrial_Adh_Pro"/>
</dbReference>
<evidence type="ECO:0000259" key="2">
    <source>
        <dbReference type="Pfam" id="PF00419"/>
    </source>
</evidence>
<dbReference type="AlphaFoldDB" id="V1GKQ7"/>
<feature type="signal peptide" evidence="1">
    <location>
        <begin position="1"/>
        <end position="22"/>
    </location>
</feature>
<dbReference type="InterPro" id="IPR005430">
    <property type="entry name" value="P_pili_tip_PapF"/>
</dbReference>
<dbReference type="GO" id="GO:0009289">
    <property type="term" value="C:pilus"/>
    <property type="evidence" value="ECO:0007669"/>
    <property type="project" value="InterPro"/>
</dbReference>
<evidence type="ECO:0000313" key="3">
    <source>
        <dbReference type="EMBL" id="ESE81003.1"/>
    </source>
</evidence>
<reference evidence="3 4" key="1">
    <citation type="journal article" date="2013" name="Genome Biol. Evol.">
        <title>Phylogenetic diversity of the enteric pathogen Salmonella enterica subsp. enterica inferred from genome-wide reference-free SNP characters.</title>
        <authorList>
            <person name="Timme R.E."/>
            <person name="Pettengill J.B."/>
            <person name="Allard M.W."/>
            <person name="Strain E."/>
            <person name="Barrangou R."/>
            <person name="Wehnes C."/>
            <person name="Van Kessel J.S."/>
            <person name="Karns J.S."/>
            <person name="Musser S.M."/>
            <person name="Brown E.W."/>
        </authorList>
    </citation>
    <scope>NUCLEOTIDE SEQUENCE [LARGE SCALE GENOMIC DNA]</scope>
    <source>
        <strain evidence="3 4">1121</strain>
    </source>
</reference>
<dbReference type="SUPFAM" id="SSF49401">
    <property type="entry name" value="Bacterial adhesins"/>
    <property type="match status" value="1"/>
</dbReference>
<sequence>MNRMMLTISTILCIFFTSITRADNLSFHGTLVTPPSCTISNGTTIEVSFGKINPDKIDGVNYLTDVPWDLTCDSSTSSEPFEFKLTYLGIRSSYSTDTIATNINNLGIELQQNGQIFRPGTFITITQNALPVLKAVPVKRPGKILTEGSFNAWATLQVDYQ</sequence>
<proteinExistence type="predicted"/>
<evidence type="ECO:0000256" key="1">
    <source>
        <dbReference type="SAM" id="SignalP"/>
    </source>
</evidence>
<dbReference type="PANTHER" id="PTHR33420">
    <property type="entry name" value="FIMBRIAL SUBUNIT ELFA-RELATED"/>
    <property type="match status" value="1"/>
</dbReference>
<feature type="domain" description="Fimbrial-type adhesion" evidence="2">
    <location>
        <begin position="26"/>
        <end position="161"/>
    </location>
</feature>
<name>V1GKQ7_SALER</name>
<dbReference type="GO" id="GO:0043709">
    <property type="term" value="P:cell adhesion involved in single-species biofilm formation"/>
    <property type="evidence" value="ECO:0007669"/>
    <property type="project" value="TreeGrafter"/>
</dbReference>
<feature type="chain" id="PRO_5004698516" evidence="1">
    <location>
        <begin position="23"/>
        <end position="161"/>
    </location>
</feature>
<dbReference type="InterPro" id="IPR036937">
    <property type="entry name" value="Adhesion_dom_fimbrial_sf"/>
</dbReference>
<accession>V1GKQ7</accession>